<dbReference type="Proteomes" id="UP000887579">
    <property type="component" value="Unplaced"/>
</dbReference>
<evidence type="ECO:0000313" key="1">
    <source>
        <dbReference type="Proteomes" id="UP000887579"/>
    </source>
</evidence>
<accession>A0AC34GJF3</accession>
<sequence length="90" mass="9966">MMNIFICKISPDVDFGEKVYEVSPSENATSPSQDVICGDGHGGDIEMRQIILEKINAVRQQIQQGTYILKNGDPALQAVNMPDLVNFLKK</sequence>
<name>A0AC34GJF3_9BILA</name>
<reference evidence="2" key="1">
    <citation type="submission" date="2022-11" db="UniProtKB">
        <authorList>
            <consortium name="WormBaseParasite"/>
        </authorList>
    </citation>
    <scope>IDENTIFICATION</scope>
</reference>
<organism evidence="1 2">
    <name type="scientific">Panagrolaimus sp. ES5</name>
    <dbReference type="NCBI Taxonomy" id="591445"/>
    <lineage>
        <taxon>Eukaryota</taxon>
        <taxon>Metazoa</taxon>
        <taxon>Ecdysozoa</taxon>
        <taxon>Nematoda</taxon>
        <taxon>Chromadorea</taxon>
        <taxon>Rhabditida</taxon>
        <taxon>Tylenchina</taxon>
        <taxon>Panagrolaimomorpha</taxon>
        <taxon>Panagrolaimoidea</taxon>
        <taxon>Panagrolaimidae</taxon>
        <taxon>Panagrolaimus</taxon>
    </lineage>
</organism>
<dbReference type="WBParaSite" id="ES5_v2.g29837.t1">
    <property type="protein sequence ID" value="ES5_v2.g29837.t1"/>
    <property type="gene ID" value="ES5_v2.g29837"/>
</dbReference>
<proteinExistence type="predicted"/>
<protein>
    <submittedName>
        <fullName evidence="2">Uncharacterized protein</fullName>
    </submittedName>
</protein>
<evidence type="ECO:0000313" key="2">
    <source>
        <dbReference type="WBParaSite" id="ES5_v2.g29837.t1"/>
    </source>
</evidence>